<gene>
    <name evidence="1" type="ORF">CVLEPA_LOCUS7704</name>
</gene>
<dbReference type="SUPFAM" id="SSF51735">
    <property type="entry name" value="NAD(P)-binding Rossmann-fold domains"/>
    <property type="match status" value="1"/>
</dbReference>
<dbReference type="EMBL" id="CAWYQH010000046">
    <property type="protein sequence ID" value="CAK8677705.1"/>
    <property type="molecule type" value="Genomic_DNA"/>
</dbReference>
<name>A0ABP0FDB5_CLALP</name>
<accession>A0ABP0FDB5</accession>
<dbReference type="Proteomes" id="UP001642483">
    <property type="component" value="Unassembled WGS sequence"/>
</dbReference>
<proteinExistence type="predicted"/>
<dbReference type="PANTHER" id="PTHR43975:SF2">
    <property type="entry name" value="EG:BACR7A4.14 PROTEIN-RELATED"/>
    <property type="match status" value="1"/>
</dbReference>
<dbReference type="Pfam" id="PF13561">
    <property type="entry name" value="adh_short_C2"/>
    <property type="match status" value="1"/>
</dbReference>
<evidence type="ECO:0000313" key="1">
    <source>
        <dbReference type="EMBL" id="CAK8677705.1"/>
    </source>
</evidence>
<dbReference type="InterPro" id="IPR036291">
    <property type="entry name" value="NAD(P)-bd_dom_sf"/>
</dbReference>
<reference evidence="1 2" key="1">
    <citation type="submission" date="2024-02" db="EMBL/GenBank/DDBJ databases">
        <authorList>
            <person name="Daric V."/>
            <person name="Darras S."/>
        </authorList>
    </citation>
    <scope>NUCLEOTIDE SEQUENCE [LARGE SCALE GENOMIC DNA]</scope>
</reference>
<comment type="caution">
    <text evidence="1">The sequence shown here is derived from an EMBL/GenBank/DDBJ whole genome shotgun (WGS) entry which is preliminary data.</text>
</comment>
<dbReference type="Gene3D" id="3.40.50.720">
    <property type="entry name" value="NAD(P)-binding Rossmann-like Domain"/>
    <property type="match status" value="1"/>
</dbReference>
<dbReference type="InterPro" id="IPR002347">
    <property type="entry name" value="SDR_fam"/>
</dbReference>
<dbReference type="PANTHER" id="PTHR43975">
    <property type="entry name" value="ZGC:101858"/>
    <property type="match status" value="1"/>
</dbReference>
<evidence type="ECO:0000313" key="2">
    <source>
        <dbReference type="Proteomes" id="UP001642483"/>
    </source>
</evidence>
<organism evidence="1 2">
    <name type="scientific">Clavelina lepadiformis</name>
    <name type="common">Light-bulb sea squirt</name>
    <name type="synonym">Ascidia lepadiformis</name>
    <dbReference type="NCBI Taxonomy" id="159417"/>
    <lineage>
        <taxon>Eukaryota</taxon>
        <taxon>Metazoa</taxon>
        <taxon>Chordata</taxon>
        <taxon>Tunicata</taxon>
        <taxon>Ascidiacea</taxon>
        <taxon>Aplousobranchia</taxon>
        <taxon>Clavelinidae</taxon>
        <taxon>Clavelina</taxon>
    </lineage>
</organism>
<dbReference type="PRINTS" id="PR00081">
    <property type="entry name" value="GDHRDH"/>
</dbReference>
<evidence type="ECO:0008006" key="3">
    <source>
        <dbReference type="Google" id="ProtNLM"/>
    </source>
</evidence>
<keyword evidence="2" id="KW-1185">Reference proteome</keyword>
<protein>
    <recommendedName>
        <fullName evidence="3">SDR family oxidoreductase</fullName>
    </recommendedName>
</protein>
<sequence>MAKKEVRVNAVNPADVPTKICRKVLKTEDDYEKYYETTGPMHLLHERNVTAREVANAVVFLASDRATMITGTRLNVDGGRVIAGQ</sequence>